<protein>
    <recommendedName>
        <fullName evidence="15">ABC transporter</fullName>
    </recommendedName>
</protein>
<dbReference type="InterPro" id="IPR003593">
    <property type="entry name" value="AAA+_ATPase"/>
</dbReference>
<keyword evidence="14" id="KW-1185">Reference proteome</keyword>
<evidence type="ECO:0000313" key="13">
    <source>
        <dbReference type="EMBL" id="CEJ91550.1"/>
    </source>
</evidence>
<feature type="domain" description="ABC transporter" evidence="11">
    <location>
        <begin position="1203"/>
        <end position="1425"/>
    </location>
</feature>
<feature type="transmembrane region" description="Helical" evidence="10">
    <location>
        <begin position="168"/>
        <end position="188"/>
    </location>
</feature>
<dbReference type="Proteomes" id="UP000039046">
    <property type="component" value="Unassembled WGS sequence"/>
</dbReference>
<dbReference type="Pfam" id="PF24357">
    <property type="entry name" value="TMD0_ABC"/>
    <property type="match status" value="1"/>
</dbReference>
<feature type="transmembrane region" description="Helical" evidence="10">
    <location>
        <begin position="1110"/>
        <end position="1130"/>
    </location>
</feature>
<dbReference type="InterPro" id="IPR017871">
    <property type="entry name" value="ABC_transporter-like_CS"/>
</dbReference>
<evidence type="ECO:0000256" key="6">
    <source>
        <dbReference type="ARBA" id="ARBA00022840"/>
    </source>
</evidence>
<dbReference type="InterPro" id="IPR027417">
    <property type="entry name" value="P-loop_NTPase"/>
</dbReference>
<evidence type="ECO:0008006" key="15">
    <source>
        <dbReference type="Google" id="ProtNLM"/>
    </source>
</evidence>
<dbReference type="InterPro" id="IPR036640">
    <property type="entry name" value="ABC1_TM_sf"/>
</dbReference>
<organism evidence="13 14">
    <name type="scientific">[Torrubiella] hemipterigena</name>
    <dbReference type="NCBI Taxonomy" id="1531966"/>
    <lineage>
        <taxon>Eukaryota</taxon>
        <taxon>Fungi</taxon>
        <taxon>Dikarya</taxon>
        <taxon>Ascomycota</taxon>
        <taxon>Pezizomycotina</taxon>
        <taxon>Sordariomycetes</taxon>
        <taxon>Hypocreomycetidae</taxon>
        <taxon>Hypocreales</taxon>
        <taxon>Clavicipitaceae</taxon>
        <taxon>Clavicipitaceae incertae sedis</taxon>
        <taxon>'Torrubiella' clade</taxon>
    </lineage>
</organism>
<feature type="transmembrane region" description="Helical" evidence="10">
    <location>
        <begin position="1026"/>
        <end position="1046"/>
    </location>
</feature>
<feature type="transmembrane region" description="Helical" evidence="10">
    <location>
        <begin position="929"/>
        <end position="952"/>
    </location>
</feature>
<dbReference type="Gene3D" id="3.40.50.300">
    <property type="entry name" value="P-loop containing nucleotide triphosphate hydrolases"/>
    <property type="match status" value="2"/>
</dbReference>
<dbReference type="InterPro" id="IPR003439">
    <property type="entry name" value="ABC_transporter-like_ATP-bd"/>
</dbReference>
<evidence type="ECO:0000256" key="3">
    <source>
        <dbReference type="ARBA" id="ARBA00022475"/>
    </source>
</evidence>
<feature type="transmembrane region" description="Helical" evidence="10">
    <location>
        <begin position="417"/>
        <end position="438"/>
    </location>
</feature>
<feature type="transmembrane region" description="Helical" evidence="10">
    <location>
        <begin position="38"/>
        <end position="57"/>
    </location>
</feature>
<feature type="domain" description="ABC transmembrane type-1" evidence="12">
    <location>
        <begin position="287"/>
        <end position="554"/>
    </location>
</feature>
<dbReference type="Gene3D" id="1.20.1560.10">
    <property type="entry name" value="ABC transporter type 1, transmembrane domain"/>
    <property type="match status" value="2"/>
</dbReference>
<evidence type="ECO:0000256" key="2">
    <source>
        <dbReference type="ARBA" id="ARBA00022448"/>
    </source>
</evidence>
<evidence type="ECO:0000313" key="14">
    <source>
        <dbReference type="Proteomes" id="UP000039046"/>
    </source>
</evidence>
<dbReference type="Pfam" id="PF00005">
    <property type="entry name" value="ABC_tran"/>
    <property type="match status" value="2"/>
</dbReference>
<keyword evidence="7 10" id="KW-1133">Transmembrane helix</keyword>
<dbReference type="InterPro" id="IPR044726">
    <property type="entry name" value="ABCC_6TM_D2"/>
</dbReference>
<feature type="domain" description="ABC transmembrane type-1" evidence="12">
    <location>
        <begin position="929"/>
        <end position="1166"/>
    </location>
</feature>
<dbReference type="GO" id="GO:0005886">
    <property type="term" value="C:plasma membrane"/>
    <property type="evidence" value="ECO:0007669"/>
    <property type="project" value="UniProtKB-SubCell"/>
</dbReference>
<dbReference type="CDD" id="cd18580">
    <property type="entry name" value="ABC_6TM_ABCC_D2"/>
    <property type="match status" value="1"/>
</dbReference>
<keyword evidence="8 10" id="KW-0472">Membrane</keyword>
<dbReference type="GO" id="GO:0140359">
    <property type="term" value="F:ABC-type transporter activity"/>
    <property type="evidence" value="ECO:0007669"/>
    <property type="project" value="InterPro"/>
</dbReference>
<feature type="compositionally biased region" description="Low complexity" evidence="9">
    <location>
        <begin position="818"/>
        <end position="833"/>
    </location>
</feature>
<evidence type="ECO:0000259" key="11">
    <source>
        <dbReference type="PROSITE" id="PS50893"/>
    </source>
</evidence>
<dbReference type="InterPro" id="IPR050173">
    <property type="entry name" value="ABC_transporter_C-like"/>
</dbReference>
<dbReference type="Pfam" id="PF00664">
    <property type="entry name" value="ABC_membrane"/>
    <property type="match status" value="1"/>
</dbReference>
<gene>
    <name evidence="13" type="ORF">VHEMI07252</name>
</gene>
<evidence type="ECO:0000256" key="8">
    <source>
        <dbReference type="ARBA" id="ARBA00023136"/>
    </source>
</evidence>
<feature type="transmembrane region" description="Helical" evidence="10">
    <location>
        <begin position="209"/>
        <end position="226"/>
    </location>
</feature>
<dbReference type="FunFam" id="1.20.1560.10:FF:000055">
    <property type="entry name" value="ABC multidrug transporter (Eurofung)"/>
    <property type="match status" value="1"/>
</dbReference>
<dbReference type="SUPFAM" id="SSF90123">
    <property type="entry name" value="ABC transporter transmembrane region"/>
    <property type="match status" value="2"/>
</dbReference>
<sequence>MTAQLPADMACPSDNSFGPTVGGCRDDFDFTVLFEQTVFTLTPSCFFILLSLPALVVKVRAPVVVQAAWLLRLKLIFTLTHAALRLSIVVLDSSGAFQAIDNKAISSSAATASLFAALCLVPYSYISNSRSLRPSHIIGLYLVVTVLLDVASARTASLMPPSTVRPAYGRLLIAATCIKFILLILESWQKSRWILLDAKTICPEARSSLLSLGVFGWLYSLFLNGYRGLLCLDTLYVLDKDMECEKLWQNFQLVLVKHPTRGKCYGLARALVRTLYIYMMLPVVPRLVLLGASFCQPFLIDALLSFLQQDVRDKSHGYGLIFATMLMYLTMATSETLYWYLQERFVARVRGCLVQATYFKTTNLPSSVSEDASVLTLMSTDVERVLIGILSLHEFWANMIQAGISCWLLQKTLGTVFVAPVIVVLGSTGLVLLASKLITPRQRAWMEAIQARVGVTADTIGQMKNIKMAGMARPVEKSIQALRDKEIGIGGRWRIMMVFCSTLAQAPMILSPIVTLALTSKTLNTITVFVSTSYIMMLASPLQVMLQRIPQLANGLTCLERIQHFLERDDRNDMRTSGHQEIEERRLQTIPSDEQVPMATIAPLADDMIVSNGAFGWVEDAPLLRNVNLVIPKGKLTIISGPVGSGKSTLCKALLGEILFAGGQVKIPGNGSIAYCDQQPVLTNSTVQDNIIGFSKFDELRYQRVLQVTMLNTDLLAMPLGDQTVVGSKGISLSGGQKQRLSIARAIYATGINRLLIDDSLSGLDATTAEYVFNHVFGPNGFTTSEGKTVIVCTHNQKFTAFAHSLIELDSDGNVSQISRTPRLTSPTTSITSQSDSPPPGKVPGPSEVPLAMATTTPSAADRARRTGDRTVYKYYFSCIGKFPLAAFFICGICFGFLDNFPRVWLTLWTQDLDESHGPSHTQGYYIDIYGMLQLLGWITVFMVSLVALTTFTRQGGSKLHRQTLSSIINATLPLFTKTDIGILINYFSQDMTFVDAQLPSAMINIILDLTSIIGMAALLASSSPWLALTYPALYGILWFVQDFYLRTSRQLRLLDLEAKSPLYANYLSTLNGVATIRAFGWVQDSLKYNAQLVDRSQRARYQLAMIQRWLHLTLSLIVAVTATCLVALMTRLGAGAAISGASLVTLMRLSQSLVDLVTFYASLETSIGAVARLRAFSQNTETEPVPESNTVTPPSWPQRGVIDIQNIWASYDSSGSDYCLERLHVNIAAGEKVALCGRTGSGKSSFLLLLLALLDPLDRPNESSGVTIDGQDITKMDRQVLRERLITIPQDPIFLPPGSTAAENIDPLNTATREQCEEVISLVGLSSAVEGFGGCASDSFRSSALSYGQRQLFSLARAVLKKRLNGTSLLLLDEFTSSVDSETERKMMNIIMQEFANDTIIMVSHRLDVVTELFDRVLASANDKE</sequence>
<feature type="transmembrane region" description="Helical" evidence="10">
    <location>
        <begin position="108"/>
        <end position="126"/>
    </location>
</feature>
<dbReference type="EMBL" id="CDHN01000004">
    <property type="protein sequence ID" value="CEJ91550.1"/>
    <property type="molecule type" value="Genomic_DNA"/>
</dbReference>
<reference evidence="13 14" key="1">
    <citation type="journal article" date="2015" name="Genome Announc.">
        <title>Draft Genome Sequence and Gene Annotation of the Entomopathogenic Fungus Verticillium hemipterigenum.</title>
        <authorList>
            <person name="Horn F."/>
            <person name="Habel A."/>
            <person name="Scharf D.H."/>
            <person name="Dworschak J."/>
            <person name="Brakhage A.A."/>
            <person name="Guthke R."/>
            <person name="Hertweck C."/>
            <person name="Linde J."/>
        </authorList>
    </citation>
    <scope>NUCLEOTIDE SEQUENCE [LARGE SCALE GENOMIC DNA]</scope>
</reference>
<feature type="transmembrane region" description="Helical" evidence="10">
    <location>
        <begin position="319"/>
        <end position="341"/>
    </location>
</feature>
<dbReference type="PROSITE" id="PS50893">
    <property type="entry name" value="ABC_TRANSPORTER_2"/>
    <property type="match status" value="2"/>
</dbReference>
<dbReference type="HOGENOM" id="CLU_000604_27_5_1"/>
<dbReference type="PROSITE" id="PS00211">
    <property type="entry name" value="ABC_TRANSPORTER_1"/>
    <property type="match status" value="2"/>
</dbReference>
<keyword evidence="2" id="KW-0813">Transport</keyword>
<feature type="transmembrane region" description="Helical" evidence="10">
    <location>
        <begin position="493"/>
        <end position="514"/>
    </location>
</feature>
<keyword evidence="3" id="KW-1003">Cell membrane</keyword>
<dbReference type="OrthoDB" id="6500128at2759"/>
<dbReference type="PROSITE" id="PS50929">
    <property type="entry name" value="ABC_TM1F"/>
    <property type="match status" value="2"/>
</dbReference>
<dbReference type="GO" id="GO:0016887">
    <property type="term" value="F:ATP hydrolysis activity"/>
    <property type="evidence" value="ECO:0007669"/>
    <property type="project" value="InterPro"/>
</dbReference>
<feature type="transmembrane region" description="Helical" evidence="10">
    <location>
        <begin position="526"/>
        <end position="546"/>
    </location>
</feature>
<keyword evidence="5" id="KW-0547">Nucleotide-binding</keyword>
<keyword evidence="6" id="KW-0067">ATP-binding</keyword>
<feature type="transmembrane region" description="Helical" evidence="10">
    <location>
        <begin position="287"/>
        <end position="307"/>
    </location>
</feature>
<feature type="transmembrane region" description="Helical" evidence="10">
    <location>
        <begin position="138"/>
        <end position="156"/>
    </location>
</feature>
<name>A0A0A1TL13_9HYPO</name>
<evidence type="ECO:0000256" key="7">
    <source>
        <dbReference type="ARBA" id="ARBA00022989"/>
    </source>
</evidence>
<dbReference type="STRING" id="1531966.A0A0A1TL13"/>
<evidence type="ECO:0000256" key="4">
    <source>
        <dbReference type="ARBA" id="ARBA00022692"/>
    </source>
</evidence>
<feature type="transmembrane region" description="Helical" evidence="10">
    <location>
        <begin position="69"/>
        <end position="88"/>
    </location>
</feature>
<dbReference type="SMART" id="SM00382">
    <property type="entry name" value="AAA"/>
    <property type="match status" value="2"/>
</dbReference>
<proteinExistence type="predicted"/>
<evidence type="ECO:0000256" key="9">
    <source>
        <dbReference type="SAM" id="MobiDB-lite"/>
    </source>
</evidence>
<feature type="region of interest" description="Disordered" evidence="9">
    <location>
        <begin position="817"/>
        <end position="863"/>
    </location>
</feature>
<feature type="domain" description="ABC transporter" evidence="11">
    <location>
        <begin position="604"/>
        <end position="837"/>
    </location>
</feature>
<dbReference type="SUPFAM" id="SSF52540">
    <property type="entry name" value="P-loop containing nucleoside triphosphate hydrolases"/>
    <property type="match status" value="2"/>
</dbReference>
<dbReference type="InterPro" id="IPR044746">
    <property type="entry name" value="ABCC_6TM_D1"/>
</dbReference>
<dbReference type="PANTHER" id="PTHR24223:SF345">
    <property type="entry name" value="ABC MULTIDRUG TRANSPORTER (EUROFUNG)"/>
    <property type="match status" value="1"/>
</dbReference>
<dbReference type="InterPro" id="IPR056227">
    <property type="entry name" value="TMD0_ABC"/>
</dbReference>
<dbReference type="PANTHER" id="PTHR24223">
    <property type="entry name" value="ATP-BINDING CASSETTE SUB-FAMILY C"/>
    <property type="match status" value="1"/>
</dbReference>
<comment type="subcellular location">
    <subcellularLocation>
        <location evidence="1">Cell membrane</location>
        <topology evidence="1">Multi-pass membrane protein</topology>
    </subcellularLocation>
</comment>
<dbReference type="InterPro" id="IPR011527">
    <property type="entry name" value="ABC1_TM_dom"/>
</dbReference>
<evidence type="ECO:0000259" key="12">
    <source>
        <dbReference type="PROSITE" id="PS50929"/>
    </source>
</evidence>
<dbReference type="CDD" id="cd18579">
    <property type="entry name" value="ABC_6TM_ABCC_D1"/>
    <property type="match status" value="1"/>
</dbReference>
<keyword evidence="4 10" id="KW-0812">Transmembrane</keyword>
<evidence type="ECO:0000256" key="5">
    <source>
        <dbReference type="ARBA" id="ARBA00022741"/>
    </source>
</evidence>
<dbReference type="FunFam" id="1.20.1560.10:FF:000066">
    <property type="entry name" value="ABC multidrug transporter (Eurofung)"/>
    <property type="match status" value="1"/>
</dbReference>
<accession>A0A0A1TL13</accession>
<evidence type="ECO:0000256" key="10">
    <source>
        <dbReference type="SAM" id="Phobius"/>
    </source>
</evidence>
<feature type="transmembrane region" description="Helical" evidence="10">
    <location>
        <begin position="875"/>
        <end position="898"/>
    </location>
</feature>
<dbReference type="GO" id="GO:0005524">
    <property type="term" value="F:ATP binding"/>
    <property type="evidence" value="ECO:0007669"/>
    <property type="project" value="UniProtKB-KW"/>
</dbReference>
<evidence type="ECO:0000256" key="1">
    <source>
        <dbReference type="ARBA" id="ARBA00004651"/>
    </source>
</evidence>